<reference evidence="1 2" key="1">
    <citation type="journal article" date="2015" name="Genome Announc.">
        <title>Complete Genome Sequence of Methylobacterium aquaticum Strain 22A, Isolated from Racomitrium japonicum Moss.</title>
        <authorList>
            <person name="Tani A."/>
            <person name="Ogura Y."/>
            <person name="Hayashi T."/>
            <person name="Kimbara K."/>
        </authorList>
    </citation>
    <scope>NUCLEOTIDE SEQUENCE [LARGE SCALE GENOMIC DNA]</scope>
    <source>
        <strain evidence="1 2">MA-22A</strain>
        <plasmid evidence="2">Plasmid pMaq22A_3p DNA</plasmid>
    </source>
</reference>
<gene>
    <name evidence="1" type="ORF">Maq22A_3p50275</name>
</gene>
<dbReference type="KEGG" id="maqu:Maq22A_3p50275"/>
<accession>A0A0C6FCA9</accession>
<geneLocation type="plasmid" evidence="2">
    <name>pMaq22A_3p DNA</name>
</geneLocation>
<name>A0A0C6FCA9_9HYPH</name>
<keyword evidence="1" id="KW-0614">Plasmid</keyword>
<dbReference type="EMBL" id="AP014707">
    <property type="protein sequence ID" value="BAQ50306.1"/>
    <property type="molecule type" value="Genomic_DNA"/>
</dbReference>
<organism evidence="1 2">
    <name type="scientific">Methylobacterium aquaticum</name>
    <dbReference type="NCBI Taxonomy" id="270351"/>
    <lineage>
        <taxon>Bacteria</taxon>
        <taxon>Pseudomonadati</taxon>
        <taxon>Pseudomonadota</taxon>
        <taxon>Alphaproteobacteria</taxon>
        <taxon>Hyphomicrobiales</taxon>
        <taxon>Methylobacteriaceae</taxon>
        <taxon>Methylobacterium</taxon>
    </lineage>
</organism>
<proteinExistence type="predicted"/>
<protein>
    <submittedName>
        <fullName evidence="1">Uncharacterized protein</fullName>
    </submittedName>
</protein>
<dbReference type="RefSeq" id="WP_060851351.1">
    <property type="nucleotide sequence ID" value="NZ_AP014707.1"/>
</dbReference>
<reference evidence="2" key="2">
    <citation type="submission" date="2015-01" db="EMBL/GenBank/DDBJ databases">
        <title>Complete genome sequence of Methylobacterium aquaticum strain 22A.</title>
        <authorList>
            <person name="Tani A."/>
            <person name="Ogura Y."/>
            <person name="Hayashi T."/>
        </authorList>
    </citation>
    <scope>NUCLEOTIDE SEQUENCE [LARGE SCALE GENOMIC DNA]</scope>
    <source>
        <strain evidence="2">MA-22A</strain>
        <plasmid evidence="2">Plasmid pMaq22A_3p DNA</plasmid>
    </source>
</reference>
<dbReference type="PATRIC" id="fig|270351.10.peg.7491"/>
<dbReference type="Proteomes" id="UP000061432">
    <property type="component" value="Plasmid pMaq22A_3p"/>
</dbReference>
<evidence type="ECO:0000313" key="2">
    <source>
        <dbReference type="Proteomes" id="UP000061432"/>
    </source>
</evidence>
<sequence length="151" mass="16541">MGEHQIPPRFDHGAAYAQGVRSLATWRQIQEIAARCLAAHMRGERVVLTANGQVLAEIDPPQVDGLMQHGSNTKSILKKDGDEMEKRMDDFGSRLLGASVGDVDRRQGGILETRARVTDEMVQRALREGERWGNPLGGAAIRAMLEAALRG</sequence>
<dbReference type="AlphaFoldDB" id="A0A0C6FCA9"/>
<evidence type="ECO:0000313" key="1">
    <source>
        <dbReference type="EMBL" id="BAQ50306.1"/>
    </source>
</evidence>